<evidence type="ECO:0000313" key="1">
    <source>
        <dbReference type="EMBL" id="OCT81006.1"/>
    </source>
</evidence>
<reference evidence="2" key="1">
    <citation type="journal article" date="2016" name="Nature">
        <title>Genome evolution in the allotetraploid frog Xenopus laevis.</title>
        <authorList>
            <person name="Session A.M."/>
            <person name="Uno Y."/>
            <person name="Kwon T."/>
            <person name="Chapman J.A."/>
            <person name="Toyoda A."/>
            <person name="Takahashi S."/>
            <person name="Fukui A."/>
            <person name="Hikosaka A."/>
            <person name="Suzuki A."/>
            <person name="Kondo M."/>
            <person name="van Heeringen S.J."/>
            <person name="Quigley I."/>
            <person name="Heinz S."/>
            <person name="Ogino H."/>
            <person name="Ochi H."/>
            <person name="Hellsten U."/>
            <person name="Lyons J.B."/>
            <person name="Simakov O."/>
            <person name="Putnam N."/>
            <person name="Stites J."/>
            <person name="Kuroki Y."/>
            <person name="Tanaka T."/>
            <person name="Michiue T."/>
            <person name="Watanabe M."/>
            <person name="Bogdanovic O."/>
            <person name="Lister R."/>
            <person name="Georgiou G."/>
            <person name="Paranjpe S.S."/>
            <person name="van Kruijsbergen I."/>
            <person name="Shu S."/>
            <person name="Carlson J."/>
            <person name="Kinoshita T."/>
            <person name="Ohta Y."/>
            <person name="Mawaribuchi S."/>
            <person name="Jenkins J."/>
            <person name="Grimwood J."/>
            <person name="Schmutz J."/>
            <person name="Mitros T."/>
            <person name="Mozaffari S.V."/>
            <person name="Suzuki Y."/>
            <person name="Haramoto Y."/>
            <person name="Yamamoto T.S."/>
            <person name="Takagi C."/>
            <person name="Heald R."/>
            <person name="Miller K."/>
            <person name="Haudenschild C."/>
            <person name="Kitzman J."/>
            <person name="Nakayama T."/>
            <person name="Izutsu Y."/>
            <person name="Robert J."/>
            <person name="Fortriede J."/>
            <person name="Burns K."/>
            <person name="Lotay V."/>
            <person name="Karimi K."/>
            <person name="Yasuoka Y."/>
            <person name="Dichmann D.S."/>
            <person name="Flajnik M.F."/>
            <person name="Houston D.W."/>
            <person name="Shendure J."/>
            <person name="DuPasquier L."/>
            <person name="Vize P.D."/>
            <person name="Zorn A.M."/>
            <person name="Ito M."/>
            <person name="Marcotte E.M."/>
            <person name="Wallingford J.B."/>
            <person name="Ito Y."/>
            <person name="Asashima M."/>
            <person name="Ueno N."/>
            <person name="Matsuda Y."/>
            <person name="Veenstra G.J."/>
            <person name="Fujiyama A."/>
            <person name="Harland R.M."/>
            <person name="Taira M."/>
            <person name="Rokhsar D.S."/>
        </authorList>
    </citation>
    <scope>NUCLEOTIDE SEQUENCE [LARGE SCALE GENOMIC DNA]</scope>
    <source>
        <strain evidence="2">J</strain>
    </source>
</reference>
<dbReference type="AlphaFoldDB" id="A0A974CY89"/>
<gene>
    <name evidence="1" type="ORF">XELAEV_18027819mg</name>
</gene>
<sequence>MGEIEGTYRILQMPGTRLGMQKNVGISTLEPGQNLSTAITTSPKSQNHDSYSNVLLLDGSTLPLEIGVRL</sequence>
<evidence type="ECO:0000313" key="2">
    <source>
        <dbReference type="Proteomes" id="UP000694892"/>
    </source>
</evidence>
<accession>A0A974CY89</accession>
<dbReference type="EMBL" id="CM004474">
    <property type="protein sequence ID" value="OCT81006.1"/>
    <property type="molecule type" value="Genomic_DNA"/>
</dbReference>
<dbReference type="Proteomes" id="UP000694892">
    <property type="component" value="Chromosome 5L"/>
</dbReference>
<name>A0A974CY89_XENLA</name>
<proteinExistence type="predicted"/>
<protein>
    <submittedName>
        <fullName evidence="1">Uncharacterized protein</fullName>
    </submittedName>
</protein>
<organism evidence="1 2">
    <name type="scientific">Xenopus laevis</name>
    <name type="common">African clawed frog</name>
    <dbReference type="NCBI Taxonomy" id="8355"/>
    <lineage>
        <taxon>Eukaryota</taxon>
        <taxon>Metazoa</taxon>
        <taxon>Chordata</taxon>
        <taxon>Craniata</taxon>
        <taxon>Vertebrata</taxon>
        <taxon>Euteleostomi</taxon>
        <taxon>Amphibia</taxon>
        <taxon>Batrachia</taxon>
        <taxon>Anura</taxon>
        <taxon>Pipoidea</taxon>
        <taxon>Pipidae</taxon>
        <taxon>Xenopodinae</taxon>
        <taxon>Xenopus</taxon>
        <taxon>Xenopus</taxon>
    </lineage>
</organism>